<feature type="non-terminal residue" evidence="2">
    <location>
        <position position="127"/>
    </location>
</feature>
<comment type="caution">
    <text evidence="2">The sequence shown here is derived from an EMBL/GenBank/DDBJ whole genome shotgun (WGS) entry which is preliminary data.</text>
</comment>
<proteinExistence type="predicted"/>
<name>A0A699UDN4_TANCI</name>
<sequence length="127" mass="13760">PEPKPASAKSQGKKRIPKKEPRIDDEEADVQRALEESLKAKVTDEQVARGLLTLQTPKKKSLADQYIFQRCTSTPTGSSGHDESSSLYDELGLMDSEVESDEDVLGIDAGVQGEGQAGPNPYDQDEG</sequence>
<feature type="non-terminal residue" evidence="2">
    <location>
        <position position="1"/>
    </location>
</feature>
<feature type="region of interest" description="Disordered" evidence="1">
    <location>
        <begin position="1"/>
        <end position="29"/>
    </location>
</feature>
<reference evidence="2" key="1">
    <citation type="journal article" date="2019" name="Sci. Rep.">
        <title>Draft genome of Tanacetum cinerariifolium, the natural source of mosquito coil.</title>
        <authorList>
            <person name="Yamashiro T."/>
            <person name="Shiraishi A."/>
            <person name="Satake H."/>
            <person name="Nakayama K."/>
        </authorList>
    </citation>
    <scope>NUCLEOTIDE SEQUENCE</scope>
</reference>
<dbReference type="EMBL" id="BKCJ011313660">
    <property type="protein sequence ID" value="GFD19328.1"/>
    <property type="molecule type" value="Genomic_DNA"/>
</dbReference>
<evidence type="ECO:0000256" key="1">
    <source>
        <dbReference type="SAM" id="MobiDB-lite"/>
    </source>
</evidence>
<dbReference type="AlphaFoldDB" id="A0A699UDN4"/>
<organism evidence="2">
    <name type="scientific">Tanacetum cinerariifolium</name>
    <name type="common">Dalmatian daisy</name>
    <name type="synonym">Chrysanthemum cinerariifolium</name>
    <dbReference type="NCBI Taxonomy" id="118510"/>
    <lineage>
        <taxon>Eukaryota</taxon>
        <taxon>Viridiplantae</taxon>
        <taxon>Streptophyta</taxon>
        <taxon>Embryophyta</taxon>
        <taxon>Tracheophyta</taxon>
        <taxon>Spermatophyta</taxon>
        <taxon>Magnoliopsida</taxon>
        <taxon>eudicotyledons</taxon>
        <taxon>Gunneridae</taxon>
        <taxon>Pentapetalae</taxon>
        <taxon>asterids</taxon>
        <taxon>campanulids</taxon>
        <taxon>Asterales</taxon>
        <taxon>Asteraceae</taxon>
        <taxon>Asteroideae</taxon>
        <taxon>Anthemideae</taxon>
        <taxon>Anthemidinae</taxon>
        <taxon>Tanacetum</taxon>
    </lineage>
</organism>
<feature type="region of interest" description="Disordered" evidence="1">
    <location>
        <begin position="96"/>
        <end position="127"/>
    </location>
</feature>
<protein>
    <submittedName>
        <fullName evidence="2">Uncharacterized protein</fullName>
    </submittedName>
</protein>
<accession>A0A699UDN4</accession>
<gene>
    <name evidence="2" type="ORF">Tci_891297</name>
</gene>
<evidence type="ECO:0000313" key="2">
    <source>
        <dbReference type="EMBL" id="GFD19328.1"/>
    </source>
</evidence>
<feature type="compositionally biased region" description="Acidic residues" evidence="1">
    <location>
        <begin position="96"/>
        <end position="105"/>
    </location>
</feature>